<reference evidence="5" key="1">
    <citation type="journal article" date="2019" name="Int. J. Syst. Evol. Microbiol.">
        <title>The Global Catalogue of Microorganisms (GCM) 10K type strain sequencing project: providing services to taxonomists for standard genome sequencing and annotation.</title>
        <authorList>
            <consortium name="The Broad Institute Genomics Platform"/>
            <consortium name="The Broad Institute Genome Sequencing Center for Infectious Disease"/>
            <person name="Wu L."/>
            <person name="Ma J."/>
        </authorList>
    </citation>
    <scope>NUCLEOTIDE SEQUENCE [LARGE SCALE GENOMIC DNA]</scope>
    <source>
        <strain evidence="5">JCM 18459</strain>
    </source>
</reference>
<dbReference type="PIRSF" id="PIRSF015582">
    <property type="entry name" value="Cit_lyase_B"/>
    <property type="match status" value="1"/>
</dbReference>
<keyword evidence="4" id="KW-0456">Lyase</keyword>
<dbReference type="PANTHER" id="PTHR32308">
    <property type="entry name" value="LYASE BETA SUBUNIT, PUTATIVE (AFU_ORTHOLOGUE AFUA_4G13030)-RELATED"/>
    <property type="match status" value="1"/>
</dbReference>
<evidence type="ECO:0000313" key="5">
    <source>
        <dbReference type="Proteomes" id="UP001500221"/>
    </source>
</evidence>
<dbReference type="InterPro" id="IPR015813">
    <property type="entry name" value="Pyrv/PenolPyrv_kinase-like_dom"/>
</dbReference>
<protein>
    <submittedName>
        <fullName evidence="4">HpcH/HpaI aldolase/citrate lyase family protein</fullName>
    </submittedName>
</protein>
<comment type="cofactor">
    <cofactor evidence="1">
        <name>Mg(2+)</name>
        <dbReference type="ChEBI" id="CHEBI:18420"/>
    </cofactor>
</comment>
<gene>
    <name evidence="4" type="ORF">GCM10023340_30780</name>
</gene>
<evidence type="ECO:0000313" key="4">
    <source>
        <dbReference type="EMBL" id="GAA5151648.1"/>
    </source>
</evidence>
<dbReference type="Proteomes" id="UP001500221">
    <property type="component" value="Unassembled WGS sequence"/>
</dbReference>
<dbReference type="PANTHER" id="PTHR32308:SF10">
    <property type="entry name" value="CITRATE LYASE SUBUNIT BETA"/>
    <property type="match status" value="1"/>
</dbReference>
<dbReference type="RefSeq" id="WP_345460270.1">
    <property type="nucleotide sequence ID" value="NZ_BAABKG010000003.1"/>
</dbReference>
<name>A0ABP9PSZ6_9ACTN</name>
<dbReference type="Gene3D" id="3.20.20.60">
    <property type="entry name" value="Phosphoenolpyruvate-binding domains"/>
    <property type="match status" value="2"/>
</dbReference>
<accession>A0ABP9PSZ6</accession>
<keyword evidence="3" id="KW-0460">Magnesium</keyword>
<proteinExistence type="predicted"/>
<evidence type="ECO:0000256" key="3">
    <source>
        <dbReference type="ARBA" id="ARBA00022842"/>
    </source>
</evidence>
<dbReference type="SUPFAM" id="SSF51621">
    <property type="entry name" value="Phosphoenolpyruvate/pyruvate domain"/>
    <property type="match status" value="1"/>
</dbReference>
<comment type="caution">
    <text evidence="4">The sequence shown here is derived from an EMBL/GenBank/DDBJ whole genome shotgun (WGS) entry which is preliminary data.</text>
</comment>
<dbReference type="InterPro" id="IPR011206">
    <property type="entry name" value="Citrate_lyase_beta/mcl1/mcl2"/>
</dbReference>
<evidence type="ECO:0000256" key="1">
    <source>
        <dbReference type="ARBA" id="ARBA00001946"/>
    </source>
</evidence>
<dbReference type="EMBL" id="BAABKG010000003">
    <property type="protein sequence ID" value="GAA5151648.1"/>
    <property type="molecule type" value="Genomic_DNA"/>
</dbReference>
<keyword evidence="5" id="KW-1185">Reference proteome</keyword>
<sequence length="390" mass="42722">MRQFHFLDPADRAQLFFREPLDIHRDDPPELLAHALGATLYIPATRDELAADVLRVAQRGATSCVICLEDAIPDSAVEFAVTHVAEQLAQLHQKPGRDDLPLVFVRVRSVDQPARLVGLMGEAAAVIDGFVLPKFSAGHGPEYLAAVAGCEAVVGRRYLVMPVIETPEVMYRETRVGELLGIRSLLAEHADRVLAVRIGATDMASVFALRRPRDLTIYDVRLIAGAVADVVNVLGRPGGHAITGPVWEYFTSPDRLFKPQLRESPFAQRDDRELRARLLARDLDGLIREVLLDRANGLIGKTVIHPSHVPVVHALSVVSHEEYDDALGVMSAFEDGGGVSRSSYRNKMNEANPHLAWARQLLRRADVFGVAAPDVTFVDVLAAATDEAPL</sequence>
<organism evidence="4 5">
    <name type="scientific">Nocardioides marinquilinus</name>
    <dbReference type="NCBI Taxonomy" id="1210400"/>
    <lineage>
        <taxon>Bacteria</taxon>
        <taxon>Bacillati</taxon>
        <taxon>Actinomycetota</taxon>
        <taxon>Actinomycetes</taxon>
        <taxon>Propionibacteriales</taxon>
        <taxon>Nocardioidaceae</taxon>
        <taxon>Nocardioides</taxon>
    </lineage>
</organism>
<keyword evidence="2" id="KW-0479">Metal-binding</keyword>
<evidence type="ECO:0000256" key="2">
    <source>
        <dbReference type="ARBA" id="ARBA00022723"/>
    </source>
</evidence>
<dbReference type="GO" id="GO:0016829">
    <property type="term" value="F:lyase activity"/>
    <property type="evidence" value="ECO:0007669"/>
    <property type="project" value="UniProtKB-KW"/>
</dbReference>
<dbReference type="InterPro" id="IPR040442">
    <property type="entry name" value="Pyrv_kinase-like_dom_sf"/>
</dbReference>
<dbReference type="InterPro" id="IPR039480">
    <property type="entry name" value="C-C_Bond_Lyase-like"/>
</dbReference>
<dbReference type="Pfam" id="PF15617">
    <property type="entry name" value="C-C_Bond_Lyase"/>
    <property type="match status" value="1"/>
</dbReference>